<keyword evidence="1" id="KW-0812">Transmembrane</keyword>
<protein>
    <submittedName>
        <fullName evidence="2">Uncharacterized protein</fullName>
    </submittedName>
</protein>
<accession>X6LHB7</accession>
<dbReference type="EMBL" id="ASPP01040077">
    <property type="protein sequence ID" value="ETO00771.1"/>
    <property type="molecule type" value="Genomic_DNA"/>
</dbReference>
<name>X6LHB7_RETFI</name>
<feature type="transmembrane region" description="Helical" evidence="1">
    <location>
        <begin position="170"/>
        <end position="187"/>
    </location>
</feature>
<dbReference type="AlphaFoldDB" id="X6LHB7"/>
<dbReference type="Proteomes" id="UP000023152">
    <property type="component" value="Unassembled WGS sequence"/>
</dbReference>
<feature type="transmembrane region" description="Helical" evidence="1">
    <location>
        <begin position="193"/>
        <end position="214"/>
    </location>
</feature>
<sequence>LIIYIFYLDILLLFFYEVQFLFVNSELSIQTLQIITTVPTLTTLHKLIFINIGKIYFFVSKYLQLHRNILKFNKKGNISLKIQQKNYHQLGILEMGTQTHGSKYSIASLLMKMWRKKEPRIVRVTNAIWNSFRPEVSFQQSEMDLKTLCHKLWNFLFSPSRWQVCKTSSTLYLLYLALFSFVTWMLTYWVCVLFIDVELLGCVIAFNWMVLFYLRFINNHTLIRDSNGNLDDIKTPPKHICYFGQSSPLIRMINQFCRYCRYNLAEDRMHIEYYLKLFDERSMHMDFVDTQHVRDLLASNDRFGLPTSHLCEISYIAFKLVIWPILLILIFLPANIARLVDFINSKFVVEVSEKNNNKCLPCSEPKETISKVNRNELKI</sequence>
<evidence type="ECO:0000256" key="1">
    <source>
        <dbReference type="SAM" id="Phobius"/>
    </source>
</evidence>
<evidence type="ECO:0000313" key="3">
    <source>
        <dbReference type="Proteomes" id="UP000023152"/>
    </source>
</evidence>
<feature type="transmembrane region" description="Helical" evidence="1">
    <location>
        <begin position="316"/>
        <end position="336"/>
    </location>
</feature>
<evidence type="ECO:0000313" key="2">
    <source>
        <dbReference type="EMBL" id="ETO00771.1"/>
    </source>
</evidence>
<feature type="transmembrane region" description="Helical" evidence="1">
    <location>
        <begin position="6"/>
        <end position="23"/>
    </location>
</feature>
<comment type="caution">
    <text evidence="2">The sequence shown here is derived from an EMBL/GenBank/DDBJ whole genome shotgun (WGS) entry which is preliminary data.</text>
</comment>
<organism evidence="2 3">
    <name type="scientific">Reticulomyxa filosa</name>
    <dbReference type="NCBI Taxonomy" id="46433"/>
    <lineage>
        <taxon>Eukaryota</taxon>
        <taxon>Sar</taxon>
        <taxon>Rhizaria</taxon>
        <taxon>Retaria</taxon>
        <taxon>Foraminifera</taxon>
        <taxon>Monothalamids</taxon>
        <taxon>Reticulomyxidae</taxon>
        <taxon>Reticulomyxa</taxon>
    </lineage>
</organism>
<keyword evidence="1" id="KW-0472">Membrane</keyword>
<keyword evidence="3" id="KW-1185">Reference proteome</keyword>
<reference evidence="2 3" key="1">
    <citation type="journal article" date="2013" name="Curr. Biol.">
        <title>The Genome of the Foraminiferan Reticulomyxa filosa.</title>
        <authorList>
            <person name="Glockner G."/>
            <person name="Hulsmann N."/>
            <person name="Schleicher M."/>
            <person name="Noegel A.A."/>
            <person name="Eichinger L."/>
            <person name="Gallinger C."/>
            <person name="Pawlowski J."/>
            <person name="Sierra R."/>
            <person name="Euteneuer U."/>
            <person name="Pillet L."/>
            <person name="Moustafa A."/>
            <person name="Platzer M."/>
            <person name="Groth M."/>
            <person name="Szafranski K."/>
            <person name="Schliwa M."/>
        </authorList>
    </citation>
    <scope>NUCLEOTIDE SEQUENCE [LARGE SCALE GENOMIC DNA]</scope>
</reference>
<keyword evidence="1" id="KW-1133">Transmembrane helix</keyword>
<feature type="non-terminal residue" evidence="2">
    <location>
        <position position="1"/>
    </location>
</feature>
<proteinExistence type="predicted"/>
<gene>
    <name evidence="2" type="ORF">RFI_36669</name>
</gene>